<proteinExistence type="predicted"/>
<evidence type="ECO:0000313" key="1">
    <source>
        <dbReference type="EMBL" id="EHP71115.1"/>
    </source>
</evidence>
<evidence type="ECO:0000313" key="2">
    <source>
        <dbReference type="Proteomes" id="UP000003980"/>
    </source>
</evidence>
<dbReference type="STRING" id="671065.MetMK1DRAFT_00016190"/>
<dbReference type="Pfam" id="PF04693">
    <property type="entry name" value="DDE_Tnp_2"/>
    <property type="match status" value="1"/>
</dbReference>
<dbReference type="SUPFAM" id="SSF53098">
    <property type="entry name" value="Ribonuclease H-like"/>
    <property type="match status" value="1"/>
</dbReference>
<organism evidence="1 2">
    <name type="scientific">Metallosphaera yellowstonensis MK1</name>
    <dbReference type="NCBI Taxonomy" id="671065"/>
    <lineage>
        <taxon>Archaea</taxon>
        <taxon>Thermoproteota</taxon>
        <taxon>Thermoprotei</taxon>
        <taxon>Sulfolobales</taxon>
        <taxon>Sulfolobaceae</taxon>
        <taxon>Metallosphaera</taxon>
    </lineage>
</organism>
<dbReference type="AlphaFoldDB" id="H2C524"/>
<dbReference type="HOGENOM" id="CLU_096713_0_0_2"/>
<accession>H2C524</accession>
<dbReference type="InterPro" id="IPR012337">
    <property type="entry name" value="RNaseH-like_sf"/>
</dbReference>
<dbReference type="InterPro" id="IPR006783">
    <property type="entry name" value="Transposase_ISC1217"/>
</dbReference>
<reference evidence="1 2" key="1">
    <citation type="submission" date="2012-01" db="EMBL/GenBank/DDBJ databases">
        <title>Improved High-Quality Draft sequence of Metallosphaera yellowstonensis MK1.</title>
        <authorList>
            <consortium name="US DOE Joint Genome Institute"/>
            <person name="Lucas S."/>
            <person name="Han J."/>
            <person name="Cheng J.-F."/>
            <person name="Goodwin L."/>
            <person name="Pitluck S."/>
            <person name="Peters L."/>
            <person name="Teshima H."/>
            <person name="Detter J.C."/>
            <person name="Han C."/>
            <person name="Tapia R."/>
            <person name="Land M."/>
            <person name="Hauser L."/>
            <person name="Kyrpides N."/>
            <person name="Kozubal M."/>
            <person name="Macur R.E."/>
            <person name="Jay Z."/>
            <person name="Inskeep W."/>
            <person name="Woyke T."/>
        </authorList>
    </citation>
    <scope>NUCLEOTIDE SEQUENCE [LARGE SCALE GENOMIC DNA]</scope>
    <source>
        <strain evidence="1 2">MK1</strain>
    </source>
</reference>
<gene>
    <name evidence="1" type="ORF">MetMK1DRAFT_00016190</name>
</gene>
<dbReference type="eggNOG" id="arCOG09888">
    <property type="taxonomic scope" value="Archaea"/>
</dbReference>
<dbReference type="Proteomes" id="UP000003980">
    <property type="component" value="Unassembled WGS sequence"/>
</dbReference>
<name>H2C524_9CREN</name>
<protein>
    <submittedName>
        <fullName evidence="1">Archaeal putative transposase ISC1217</fullName>
    </submittedName>
</protein>
<dbReference type="EMBL" id="JH597761">
    <property type="protein sequence ID" value="EHP71115.1"/>
    <property type="molecule type" value="Genomic_DNA"/>
</dbReference>
<sequence length="195" mass="22670">MGMVAEFKTKIEMAREMLDVLKGYFRVSRVVFDSWYWSEKLVTDNVVSELKSNRRLLRVESVQGTLEEVEGHLRVGDLPPGVYYADLTLGGQAITVKLLVREYKRDSGSHVKCLYTTDLSLSEEEIEEAWRMRWEIEELHRDVKALGLEDSSFWRRERLQGYLAIFTIMTNVVRELVGALNLRSVEAFLMFLNVI</sequence>
<keyword evidence="2" id="KW-1185">Reference proteome</keyword>